<dbReference type="GO" id="GO:0006950">
    <property type="term" value="P:response to stress"/>
    <property type="evidence" value="ECO:0007669"/>
    <property type="project" value="UniProtKB-ARBA"/>
</dbReference>
<dbReference type="InterPro" id="IPR022271">
    <property type="entry name" value="Lipocalin_ApoD"/>
</dbReference>
<organism evidence="4">
    <name type="scientific">bioreactor metagenome</name>
    <dbReference type="NCBI Taxonomy" id="1076179"/>
    <lineage>
        <taxon>unclassified sequences</taxon>
        <taxon>metagenomes</taxon>
        <taxon>ecological metagenomes</taxon>
    </lineage>
</organism>
<name>A0A644WBU3_9ZZZZ</name>
<reference evidence="4" key="1">
    <citation type="submission" date="2019-08" db="EMBL/GenBank/DDBJ databases">
        <authorList>
            <person name="Kucharzyk K."/>
            <person name="Murdoch R.W."/>
            <person name="Higgins S."/>
            <person name="Loffler F."/>
        </authorList>
    </citation>
    <scope>NUCLEOTIDE SEQUENCE</scope>
</reference>
<comment type="caution">
    <text evidence="4">The sequence shown here is derived from an EMBL/GenBank/DDBJ whole genome shotgun (WGS) entry which is preliminary data.</text>
</comment>
<dbReference type="InterPro" id="IPR047202">
    <property type="entry name" value="Lipocalin_Blc-like_dom"/>
</dbReference>
<evidence type="ECO:0000256" key="1">
    <source>
        <dbReference type="ARBA" id="ARBA00006889"/>
    </source>
</evidence>
<dbReference type="InterPro" id="IPR022272">
    <property type="entry name" value="Lipocalin_CS"/>
</dbReference>
<dbReference type="InterPro" id="IPR002446">
    <property type="entry name" value="Lipocalin_bac"/>
</dbReference>
<feature type="domain" description="Lipocalin/cytosolic fatty-acid binding" evidence="3">
    <location>
        <begin position="39"/>
        <end position="181"/>
    </location>
</feature>
<sequence>MKQVQKVAMICVVAAALASLVGCATTIPEADRLTTVDALDLDRYLGSWYEIARYQHGFEKNLVGAKADYFLRDDGRIQVVNSGLKKTLDGKLTSVKAVAWRPDEAQPGRLKVKFFGLFTSDYLVFGLDEQQYQWALVGNDSKDYLWFLSRTPFVSDELLSTMKQLAREQGYDLENLFLVPQKER</sequence>
<dbReference type="Pfam" id="PF08212">
    <property type="entry name" value="Lipocalin_2"/>
    <property type="match status" value="1"/>
</dbReference>
<comment type="similarity">
    <text evidence="1 2">Belongs to the calycin superfamily. Lipocalin family.</text>
</comment>
<dbReference type="PANTHER" id="PTHR10612:SF34">
    <property type="entry name" value="APOLIPOPROTEIN D"/>
    <property type="match status" value="1"/>
</dbReference>
<dbReference type="EMBL" id="VSSQ01000766">
    <property type="protein sequence ID" value="MPM00997.1"/>
    <property type="molecule type" value="Genomic_DNA"/>
</dbReference>
<dbReference type="PROSITE" id="PS51257">
    <property type="entry name" value="PROKAR_LIPOPROTEIN"/>
    <property type="match status" value="1"/>
</dbReference>
<evidence type="ECO:0000259" key="3">
    <source>
        <dbReference type="Pfam" id="PF08212"/>
    </source>
</evidence>
<gene>
    <name evidence="4" type="primary">blc_8</name>
    <name evidence="4" type="ORF">SDC9_47234</name>
</gene>
<keyword evidence="4" id="KW-0449">Lipoprotein</keyword>
<dbReference type="AlphaFoldDB" id="A0A644WBU3"/>
<evidence type="ECO:0000313" key="4">
    <source>
        <dbReference type="EMBL" id="MPM00997.1"/>
    </source>
</evidence>
<dbReference type="PRINTS" id="PR01171">
    <property type="entry name" value="BCTLIPOCALIN"/>
</dbReference>
<accession>A0A644WBU3</accession>
<proteinExistence type="inferred from homology"/>
<evidence type="ECO:0000256" key="2">
    <source>
        <dbReference type="PIRNR" id="PIRNR036893"/>
    </source>
</evidence>
<dbReference type="SUPFAM" id="SSF50814">
    <property type="entry name" value="Lipocalins"/>
    <property type="match status" value="1"/>
</dbReference>
<protein>
    <submittedName>
        <fullName evidence="4">Outer membrane lipoprotein Blc</fullName>
    </submittedName>
</protein>
<dbReference type="Gene3D" id="2.40.128.20">
    <property type="match status" value="1"/>
</dbReference>
<dbReference type="PROSITE" id="PS00213">
    <property type="entry name" value="LIPOCALIN"/>
    <property type="match status" value="1"/>
</dbReference>
<dbReference type="InterPro" id="IPR000566">
    <property type="entry name" value="Lipocln_cytosolic_FA-bd_dom"/>
</dbReference>
<dbReference type="InterPro" id="IPR012674">
    <property type="entry name" value="Calycin"/>
</dbReference>
<dbReference type="PIRSF" id="PIRSF036893">
    <property type="entry name" value="Lipocalin_ApoD"/>
    <property type="match status" value="1"/>
</dbReference>
<dbReference type="PANTHER" id="PTHR10612">
    <property type="entry name" value="APOLIPOPROTEIN D"/>
    <property type="match status" value="1"/>
</dbReference>
<dbReference type="CDD" id="cd19438">
    <property type="entry name" value="lipocalin_Blc-like"/>
    <property type="match status" value="1"/>
</dbReference>